<evidence type="ECO:0000256" key="6">
    <source>
        <dbReference type="ARBA" id="ARBA00037980"/>
    </source>
</evidence>
<keyword evidence="3 8" id="KW-0548">Nucleotidyltransferase</keyword>
<organism evidence="11 12">
    <name type="scientific">Melghirimyces algeriensis</name>
    <dbReference type="NCBI Taxonomy" id="910412"/>
    <lineage>
        <taxon>Bacteria</taxon>
        <taxon>Bacillati</taxon>
        <taxon>Bacillota</taxon>
        <taxon>Bacilli</taxon>
        <taxon>Bacillales</taxon>
        <taxon>Thermoactinomycetaceae</taxon>
        <taxon>Melghirimyces</taxon>
    </lineage>
</organism>
<dbReference type="HAMAP" id="MF_00066">
    <property type="entry name" value="Sulf_adenylyltr"/>
    <property type="match status" value="1"/>
</dbReference>
<dbReference type="EC" id="2.7.7.4" evidence="8"/>
<keyword evidence="12" id="KW-1185">Reference proteome</keyword>
<evidence type="ECO:0000256" key="1">
    <source>
        <dbReference type="ARBA" id="ARBA00005048"/>
    </source>
</evidence>
<name>A0A521ERS1_9BACL</name>
<dbReference type="SUPFAM" id="SSF88697">
    <property type="entry name" value="PUA domain-like"/>
    <property type="match status" value="1"/>
</dbReference>
<reference evidence="11 12" key="1">
    <citation type="submission" date="2017-05" db="EMBL/GenBank/DDBJ databases">
        <authorList>
            <person name="Varghese N."/>
            <person name="Submissions S."/>
        </authorList>
    </citation>
    <scope>NUCLEOTIDE SEQUENCE [LARGE SCALE GENOMIC DNA]</scope>
    <source>
        <strain evidence="11 12">DSM 45474</strain>
    </source>
</reference>
<evidence type="ECO:0000313" key="12">
    <source>
        <dbReference type="Proteomes" id="UP000315636"/>
    </source>
</evidence>
<evidence type="ECO:0000259" key="10">
    <source>
        <dbReference type="Pfam" id="PF14306"/>
    </source>
</evidence>
<dbReference type="GO" id="GO:0000103">
    <property type="term" value="P:sulfate assimilation"/>
    <property type="evidence" value="ECO:0007669"/>
    <property type="project" value="UniProtKB-UniRule"/>
</dbReference>
<dbReference type="GO" id="GO:0070814">
    <property type="term" value="P:hydrogen sulfide biosynthetic process"/>
    <property type="evidence" value="ECO:0007669"/>
    <property type="project" value="UniProtKB-UniRule"/>
</dbReference>
<evidence type="ECO:0000256" key="3">
    <source>
        <dbReference type="ARBA" id="ARBA00022695"/>
    </source>
</evidence>
<dbReference type="InterPro" id="IPR020792">
    <property type="entry name" value="SO4_adenylyltransferase_pro"/>
</dbReference>
<keyword evidence="5 8" id="KW-0067">ATP-binding</keyword>
<dbReference type="Gene3D" id="3.10.400.10">
    <property type="entry name" value="Sulfate adenylyltransferase"/>
    <property type="match status" value="1"/>
</dbReference>
<evidence type="ECO:0000256" key="7">
    <source>
        <dbReference type="ARBA" id="ARBA00049370"/>
    </source>
</evidence>
<dbReference type="InterPro" id="IPR002650">
    <property type="entry name" value="Sulphate_adenylyltransferase"/>
</dbReference>
<feature type="domain" description="Sulphate adenylyltransferase catalytic" evidence="9">
    <location>
        <begin position="171"/>
        <end position="379"/>
    </location>
</feature>
<dbReference type="OrthoDB" id="9804504at2"/>
<evidence type="ECO:0000256" key="5">
    <source>
        <dbReference type="ARBA" id="ARBA00022840"/>
    </source>
</evidence>
<dbReference type="NCBIfam" id="NF003166">
    <property type="entry name" value="PRK04149.1"/>
    <property type="match status" value="1"/>
</dbReference>
<dbReference type="AlphaFoldDB" id="A0A521ERS1"/>
<evidence type="ECO:0000259" key="9">
    <source>
        <dbReference type="Pfam" id="PF01747"/>
    </source>
</evidence>
<dbReference type="NCBIfam" id="TIGR00339">
    <property type="entry name" value="sopT"/>
    <property type="match status" value="1"/>
</dbReference>
<comment type="pathway">
    <text evidence="1 8">Sulfur metabolism; hydrogen sulfide biosynthesis; sulfite from sulfate: step 1/3.</text>
</comment>
<dbReference type="CDD" id="cd00517">
    <property type="entry name" value="ATPS"/>
    <property type="match status" value="1"/>
</dbReference>
<sequence length="388" mass="44321">MDSLPHGGVLVNRVCSMEEKDEWFKRVESLPCVTISKRTLSDLECIATGVFSPLKGFMNKEDYISVRDRMRLADGTIWSLPITLPVEKDAASDIWEGDRVALKGEDHRVYAVMEVESLYQVSLEQEAKAVFQTVDPKHPGVARLLKTSPVYAGGPIHLLHLPDHGIFSKDWFQPSQTREIFQNRGWKKVVGFQTRNPVHRAHEYIQKSALETVDGLFLNPLVGETKKDDIPAEVRLESYRTILHHYYPKERVFFGVYPAAMRYAGPREAVFHALVRKNYGCTHFIVGRDHAGVGDYYGTYDAQSIFSQFREEELGITPLFFEHSFYCRRCDGMASFKTCPHSGENHVTLSGTKVREMLKQGITPPPEFSRPEVVEVLIRGLQQKEWKN</sequence>
<dbReference type="Pfam" id="PF01747">
    <property type="entry name" value="ATP-sulfurylase"/>
    <property type="match status" value="1"/>
</dbReference>
<keyword evidence="4 8" id="KW-0547">Nucleotide-binding</keyword>
<dbReference type="InterPro" id="IPR025980">
    <property type="entry name" value="ATP-Sase_PUA-like_dom"/>
</dbReference>
<dbReference type="Pfam" id="PF14306">
    <property type="entry name" value="PUA_2"/>
    <property type="match status" value="1"/>
</dbReference>
<keyword evidence="2 8" id="KW-0808">Transferase</keyword>
<dbReference type="GO" id="GO:0005524">
    <property type="term" value="F:ATP binding"/>
    <property type="evidence" value="ECO:0007669"/>
    <property type="project" value="UniProtKB-KW"/>
</dbReference>
<dbReference type="Gene3D" id="3.40.50.620">
    <property type="entry name" value="HUPs"/>
    <property type="match status" value="1"/>
</dbReference>
<evidence type="ECO:0000313" key="11">
    <source>
        <dbReference type="EMBL" id="SMO86626.1"/>
    </source>
</evidence>
<evidence type="ECO:0000256" key="4">
    <source>
        <dbReference type="ARBA" id="ARBA00022741"/>
    </source>
</evidence>
<accession>A0A521ERS1</accession>
<dbReference type="PANTHER" id="PTHR43509">
    <property type="match status" value="1"/>
</dbReference>
<dbReference type="PANTHER" id="PTHR43509:SF1">
    <property type="entry name" value="SULFATE ADENYLYLTRANSFERASE"/>
    <property type="match status" value="1"/>
</dbReference>
<gene>
    <name evidence="8" type="primary">sat</name>
    <name evidence="11" type="ORF">SAMN06264849_11088</name>
</gene>
<dbReference type="UniPathway" id="UPA00140">
    <property type="reaction ID" value="UER00204"/>
</dbReference>
<proteinExistence type="inferred from homology"/>
<evidence type="ECO:0000256" key="8">
    <source>
        <dbReference type="HAMAP-Rule" id="MF_00066"/>
    </source>
</evidence>
<dbReference type="RefSeq" id="WP_142506365.1">
    <property type="nucleotide sequence ID" value="NZ_FXTI01000010.1"/>
</dbReference>
<dbReference type="Proteomes" id="UP000315636">
    <property type="component" value="Unassembled WGS sequence"/>
</dbReference>
<dbReference type="GO" id="GO:0004781">
    <property type="term" value="F:sulfate adenylyltransferase (ATP) activity"/>
    <property type="evidence" value="ECO:0007669"/>
    <property type="project" value="UniProtKB-UniRule"/>
</dbReference>
<comment type="similarity">
    <text evidence="6 8">Belongs to the sulfate adenylyltransferase family.</text>
</comment>
<protein>
    <recommendedName>
        <fullName evidence="8">Sulfate adenylyltransferase</fullName>
        <ecNumber evidence="8">2.7.7.4</ecNumber>
    </recommendedName>
    <alternativeName>
        <fullName evidence="8">ATP-sulfurylase</fullName>
    </alternativeName>
    <alternativeName>
        <fullName evidence="8">Sulfate adenylate transferase</fullName>
        <shortName evidence="8">SAT</shortName>
    </alternativeName>
</protein>
<dbReference type="SUPFAM" id="SSF52374">
    <property type="entry name" value="Nucleotidylyl transferase"/>
    <property type="match status" value="1"/>
</dbReference>
<feature type="domain" description="ATP-sulfurylase PUA-like" evidence="10">
    <location>
        <begin position="5"/>
        <end position="160"/>
    </location>
</feature>
<dbReference type="InterPro" id="IPR014729">
    <property type="entry name" value="Rossmann-like_a/b/a_fold"/>
</dbReference>
<dbReference type="EMBL" id="FXTI01000010">
    <property type="protein sequence ID" value="SMO86626.1"/>
    <property type="molecule type" value="Genomic_DNA"/>
</dbReference>
<dbReference type="InterPro" id="IPR015947">
    <property type="entry name" value="PUA-like_sf"/>
</dbReference>
<evidence type="ECO:0000256" key="2">
    <source>
        <dbReference type="ARBA" id="ARBA00022679"/>
    </source>
</evidence>
<dbReference type="InterPro" id="IPR024951">
    <property type="entry name" value="Sulfurylase_cat_dom"/>
</dbReference>
<comment type="catalytic activity">
    <reaction evidence="7 8">
        <text>sulfate + ATP + H(+) = adenosine 5'-phosphosulfate + diphosphate</text>
        <dbReference type="Rhea" id="RHEA:18133"/>
        <dbReference type="ChEBI" id="CHEBI:15378"/>
        <dbReference type="ChEBI" id="CHEBI:16189"/>
        <dbReference type="ChEBI" id="CHEBI:30616"/>
        <dbReference type="ChEBI" id="CHEBI:33019"/>
        <dbReference type="ChEBI" id="CHEBI:58243"/>
        <dbReference type="EC" id="2.7.7.4"/>
    </reaction>
</comment>